<dbReference type="EMBL" id="JBHTAT010000001">
    <property type="protein sequence ID" value="MFC7255588.1"/>
    <property type="molecule type" value="Genomic_DNA"/>
</dbReference>
<gene>
    <name evidence="1" type="ORF">ACFQKE_09850</name>
</gene>
<keyword evidence="1" id="KW-0547">Nucleotide-binding</keyword>
<dbReference type="GeneID" id="96953954"/>
<organism evidence="1 2">
    <name type="scientific">Haloplanus litoreus</name>
    <dbReference type="NCBI Taxonomy" id="767515"/>
    <lineage>
        <taxon>Archaea</taxon>
        <taxon>Methanobacteriati</taxon>
        <taxon>Methanobacteriota</taxon>
        <taxon>Stenosarchaea group</taxon>
        <taxon>Halobacteria</taxon>
        <taxon>Halobacteriales</taxon>
        <taxon>Haloferacaceae</taxon>
        <taxon>Haloplanus</taxon>
    </lineage>
</organism>
<keyword evidence="2" id="KW-1185">Reference proteome</keyword>
<evidence type="ECO:0000313" key="2">
    <source>
        <dbReference type="Proteomes" id="UP001596434"/>
    </source>
</evidence>
<comment type="caution">
    <text evidence="1">The sequence shown here is derived from an EMBL/GenBank/DDBJ whole genome shotgun (WGS) entry which is preliminary data.</text>
</comment>
<proteinExistence type="predicted"/>
<accession>A0ABD5ZZX7</accession>
<evidence type="ECO:0000313" key="1">
    <source>
        <dbReference type="EMBL" id="MFC7255588.1"/>
    </source>
</evidence>
<name>A0ABD5ZZX7_9EURY</name>
<sequence>MTDAARSLDVYADLTLDVGDSTVTIRGYGDLIVVRTPSLAAARALSAAARALSAAGAPPILGHLRDADVTLDLRVRGHSVARAGPGHDPGPLSRALGVAPARISPGGVVLSLLD</sequence>
<reference evidence="1 2" key="1">
    <citation type="journal article" date="2019" name="Int. J. Syst. Evol. Microbiol.">
        <title>The Global Catalogue of Microorganisms (GCM) 10K type strain sequencing project: providing services to taxonomists for standard genome sequencing and annotation.</title>
        <authorList>
            <consortium name="The Broad Institute Genomics Platform"/>
            <consortium name="The Broad Institute Genome Sequencing Center for Infectious Disease"/>
            <person name="Wu L."/>
            <person name="Ma J."/>
        </authorList>
    </citation>
    <scope>NUCLEOTIDE SEQUENCE [LARGE SCALE GENOMIC DNA]</scope>
    <source>
        <strain evidence="1 2">GX21</strain>
    </source>
</reference>
<keyword evidence="1" id="KW-0067">ATP-binding</keyword>
<protein>
    <submittedName>
        <fullName evidence="1">Peptide ABC transporter ATP-binding protein</fullName>
    </submittedName>
</protein>
<dbReference type="RefSeq" id="WP_379703815.1">
    <property type="nucleotide sequence ID" value="NZ_JBHTAT010000001.1"/>
</dbReference>
<dbReference type="Proteomes" id="UP001596434">
    <property type="component" value="Unassembled WGS sequence"/>
</dbReference>
<dbReference type="GO" id="GO:0005524">
    <property type="term" value="F:ATP binding"/>
    <property type="evidence" value="ECO:0007669"/>
    <property type="project" value="UniProtKB-KW"/>
</dbReference>
<dbReference type="AlphaFoldDB" id="A0ABD5ZZX7"/>